<proteinExistence type="inferred from homology"/>
<name>E6S923_INTC7</name>
<evidence type="ECO:0000256" key="1">
    <source>
        <dbReference type="ARBA" id="ARBA00008520"/>
    </source>
</evidence>
<organism evidence="3 4">
    <name type="scientific">Intrasporangium calvum (strain ATCC 23552 / DSM 43043 / JCM 3097 / NBRC 12989 / NCIMB 10167 / NRRL B-3866 / 7 KIP)</name>
    <dbReference type="NCBI Taxonomy" id="710696"/>
    <lineage>
        <taxon>Bacteria</taxon>
        <taxon>Bacillati</taxon>
        <taxon>Actinomycetota</taxon>
        <taxon>Actinomycetes</taxon>
        <taxon>Micrococcales</taxon>
        <taxon>Intrasporangiaceae</taxon>
        <taxon>Intrasporangium</taxon>
    </lineage>
</organism>
<reference evidence="3 4" key="1">
    <citation type="journal article" date="2010" name="Stand. Genomic Sci.">
        <title>Complete genome sequence of Intrasporangium calvum type strain (7 KIP).</title>
        <authorList>
            <person name="Del Rio T.G."/>
            <person name="Chertkov O."/>
            <person name="Yasawong M."/>
            <person name="Lucas S."/>
            <person name="Deshpande S."/>
            <person name="Cheng J.F."/>
            <person name="Detter C."/>
            <person name="Tapia R."/>
            <person name="Han C."/>
            <person name="Goodwin L."/>
            <person name="Pitluck S."/>
            <person name="Liolios K."/>
            <person name="Ivanova N."/>
            <person name="Mavromatis K."/>
            <person name="Pati A."/>
            <person name="Chen A."/>
            <person name="Palaniappan K."/>
            <person name="Land M."/>
            <person name="Hauser L."/>
            <person name="Chang Y.J."/>
            <person name="Jeffries C.D."/>
            <person name="Rohde M."/>
            <person name="Pukall R."/>
            <person name="Sikorski J."/>
            <person name="Goker M."/>
            <person name="Woyke T."/>
            <person name="Bristow J."/>
            <person name="Eisen J.A."/>
            <person name="Markowitz V."/>
            <person name="Hugenholtz P."/>
            <person name="Kyrpides N.C."/>
            <person name="Klenk H.P."/>
            <person name="Lapidus A."/>
        </authorList>
    </citation>
    <scope>NUCLEOTIDE SEQUENCE [LARGE SCALE GENOMIC DNA]</scope>
    <source>
        <strain evidence="4">ATCC 23552 / DSM 43043 / JCM 3097 / NBRC 12989 / 7 KIP</strain>
    </source>
</reference>
<dbReference type="PROSITE" id="PS51257">
    <property type="entry name" value="PROKAR_LIPOPROTEIN"/>
    <property type="match status" value="1"/>
</dbReference>
<dbReference type="STRING" id="710696.Intca_2696"/>
<comment type="similarity">
    <text evidence="1">Belongs to the bacterial solute-binding protein 1 family.</text>
</comment>
<dbReference type="OrthoDB" id="8663148at2"/>
<dbReference type="KEGG" id="ica:Intca_2696"/>
<dbReference type="SUPFAM" id="SSF53850">
    <property type="entry name" value="Periplasmic binding protein-like II"/>
    <property type="match status" value="1"/>
</dbReference>
<dbReference type="HOGENOM" id="CLU_027068_0_0_11"/>
<sequence>MSGIRKRVVLAGGVAVAMTLLTGCLQNPNPTGGAGGAGLGGFVDGGSPDGDKKVTILGAFGGAEQKAFESSLTAWEQQSGIDIQYTADQDFTTTIKQKVNSGDSPDIGLFPQPGGLLEFAGQGKVQPIDTFLDYDSLDSTLIPGLLDSARYKGRVYGAPMRLAAKSFVWYPKEPYKAGGYDPQPKSIQELQKVADQIKADGIAPWCMGWESAQATGWVGTDWIEELVLRMWGPDVYDDWTSHRIPFNDDRIVKSFDEFAKIAKDETMVLGGPKGVLSTAFGKAALPSFKNPPQCMMERQGNFVLSFYPKDVLADLNNKVGIFVYPPYDGGFEGQPMLGGADLAAVFNGNDDDVKKVMEFLTSDKFGAEWAKAGGWLSPHKTFDGSNYPDDITRSVAKFAADADVFRFDGSDVMPKAVGSGSFWTEMVKWENGQSSKETADNIEASWPKS</sequence>
<accession>E6S923</accession>
<keyword evidence="4" id="KW-1185">Reference proteome</keyword>
<dbReference type="eggNOG" id="COG1653">
    <property type="taxonomic scope" value="Bacteria"/>
</dbReference>
<dbReference type="AlphaFoldDB" id="E6S923"/>
<evidence type="ECO:0000313" key="3">
    <source>
        <dbReference type="EMBL" id="ADU49198.1"/>
    </source>
</evidence>
<dbReference type="Gene3D" id="3.40.190.10">
    <property type="entry name" value="Periplasmic binding protein-like II"/>
    <property type="match status" value="2"/>
</dbReference>
<dbReference type="InterPro" id="IPR050490">
    <property type="entry name" value="Bact_solute-bd_prot1"/>
</dbReference>
<dbReference type="PANTHER" id="PTHR43649:SF29">
    <property type="entry name" value="OSMOPROTECTIVE COMPOUNDS-BINDING PROTEIN GGTB"/>
    <property type="match status" value="1"/>
</dbReference>
<dbReference type="EMBL" id="CP002343">
    <property type="protein sequence ID" value="ADU49198.1"/>
    <property type="molecule type" value="Genomic_DNA"/>
</dbReference>
<gene>
    <name evidence="3" type="ordered locus">Intca_2696</name>
</gene>
<dbReference type="RefSeq" id="WP_013493512.1">
    <property type="nucleotide sequence ID" value="NC_014830.1"/>
</dbReference>
<evidence type="ECO:0000313" key="4">
    <source>
        <dbReference type="Proteomes" id="UP000008914"/>
    </source>
</evidence>
<dbReference type="InterPro" id="IPR006059">
    <property type="entry name" value="SBP"/>
</dbReference>
<keyword evidence="2" id="KW-0813">Transport</keyword>
<evidence type="ECO:0000256" key="2">
    <source>
        <dbReference type="ARBA" id="ARBA00022448"/>
    </source>
</evidence>
<dbReference type="Pfam" id="PF01547">
    <property type="entry name" value="SBP_bac_1"/>
    <property type="match status" value="1"/>
</dbReference>
<protein>
    <submittedName>
        <fullName evidence="3">Extracellular solute-binding protein family 1</fullName>
    </submittedName>
</protein>
<dbReference type="PANTHER" id="PTHR43649">
    <property type="entry name" value="ARABINOSE-BINDING PROTEIN-RELATED"/>
    <property type="match status" value="1"/>
</dbReference>
<dbReference type="Proteomes" id="UP000008914">
    <property type="component" value="Chromosome"/>
</dbReference>